<dbReference type="EMBL" id="JBBXMP010000160">
    <property type="protein sequence ID" value="KAL0060807.1"/>
    <property type="molecule type" value="Genomic_DNA"/>
</dbReference>
<feature type="compositionally biased region" description="Polar residues" evidence="1">
    <location>
        <begin position="79"/>
        <end position="88"/>
    </location>
</feature>
<comment type="caution">
    <text evidence="2">The sequence shown here is derived from an EMBL/GenBank/DDBJ whole genome shotgun (WGS) entry which is preliminary data.</text>
</comment>
<feature type="region of interest" description="Disordered" evidence="1">
    <location>
        <begin position="79"/>
        <end position="135"/>
    </location>
</feature>
<name>A0ABR2ZK21_9AGAR</name>
<evidence type="ECO:0000256" key="1">
    <source>
        <dbReference type="SAM" id="MobiDB-lite"/>
    </source>
</evidence>
<protein>
    <submittedName>
        <fullName evidence="2">Uncharacterized protein</fullName>
    </submittedName>
</protein>
<evidence type="ECO:0000313" key="2">
    <source>
        <dbReference type="EMBL" id="KAL0060807.1"/>
    </source>
</evidence>
<evidence type="ECO:0000313" key="3">
    <source>
        <dbReference type="Proteomes" id="UP001437256"/>
    </source>
</evidence>
<dbReference type="Proteomes" id="UP001437256">
    <property type="component" value="Unassembled WGS sequence"/>
</dbReference>
<feature type="compositionally biased region" description="Acidic residues" evidence="1">
    <location>
        <begin position="105"/>
        <end position="135"/>
    </location>
</feature>
<sequence>MPVEDSVQETVWNEYGGAPTFPNLSHLETNLPHDIAAALILSSVMGSPRLRCVKVAHCGEETCPFNQFRLNVSNSNQTNAMSKSQSASDEWLVSRTSDDLNDREVDIDEDGASDEDRDTECDSDDTIDSDSDDDISGECSLPWSDIAAFKSNLGKLPSLKTLVLETWSVWSSLEQQRQLAEEIACGNNLDAVEVVWGVPAGSHNRVCIDRRSEKL</sequence>
<organism evidence="2 3">
    <name type="scientific">Marasmius tenuissimus</name>
    <dbReference type="NCBI Taxonomy" id="585030"/>
    <lineage>
        <taxon>Eukaryota</taxon>
        <taxon>Fungi</taxon>
        <taxon>Dikarya</taxon>
        <taxon>Basidiomycota</taxon>
        <taxon>Agaricomycotina</taxon>
        <taxon>Agaricomycetes</taxon>
        <taxon>Agaricomycetidae</taxon>
        <taxon>Agaricales</taxon>
        <taxon>Marasmiineae</taxon>
        <taxon>Marasmiaceae</taxon>
        <taxon>Marasmius</taxon>
    </lineage>
</organism>
<keyword evidence="3" id="KW-1185">Reference proteome</keyword>
<reference evidence="2 3" key="1">
    <citation type="submission" date="2024-05" db="EMBL/GenBank/DDBJ databases">
        <title>A draft genome resource for the thread blight pathogen Marasmius tenuissimus strain MS-2.</title>
        <authorList>
            <person name="Yulfo-Soto G.E."/>
            <person name="Baruah I.K."/>
            <person name="Amoako-Attah I."/>
            <person name="Bukari Y."/>
            <person name="Meinhardt L.W."/>
            <person name="Bailey B.A."/>
            <person name="Cohen S.P."/>
        </authorList>
    </citation>
    <scope>NUCLEOTIDE SEQUENCE [LARGE SCALE GENOMIC DNA]</scope>
    <source>
        <strain evidence="2 3">MS-2</strain>
    </source>
</reference>
<gene>
    <name evidence="2" type="ORF">AAF712_012400</name>
</gene>
<proteinExistence type="predicted"/>
<accession>A0ABR2ZK21</accession>